<gene>
    <name evidence="1" type="ORF">KP78_17460</name>
</gene>
<evidence type="ECO:0000313" key="1">
    <source>
        <dbReference type="EMBL" id="KIL48299.1"/>
    </source>
</evidence>
<reference evidence="1 2" key="1">
    <citation type="submission" date="2015-01" db="EMBL/GenBank/DDBJ databases">
        <title>Genome sequencing of Jeotgalibacillus soli.</title>
        <authorList>
            <person name="Goh K.M."/>
            <person name="Chan K.-G."/>
            <person name="Yaakop A.S."/>
            <person name="Ee R."/>
            <person name="Gan H.M."/>
            <person name="Chan C.S."/>
        </authorList>
    </citation>
    <scope>NUCLEOTIDE SEQUENCE [LARGE SCALE GENOMIC DNA]</scope>
    <source>
        <strain evidence="1 2">P9</strain>
    </source>
</reference>
<dbReference type="PATRIC" id="fig|889306.3.peg.1758"/>
<accession>A0A0C2S2P7</accession>
<name>A0A0C2S2P7_9BACL</name>
<sequence>MIGNREVIYNYKKAMSRVIRRIPHIKTSIICNAGHIIN</sequence>
<dbReference type="AlphaFoldDB" id="A0A0C2S2P7"/>
<dbReference type="Proteomes" id="UP000031938">
    <property type="component" value="Unassembled WGS sequence"/>
</dbReference>
<comment type="caution">
    <text evidence="1">The sequence shown here is derived from an EMBL/GenBank/DDBJ whole genome shotgun (WGS) entry which is preliminary data.</text>
</comment>
<dbReference type="STRING" id="889306.KP78_17460"/>
<dbReference type="EMBL" id="JXRP01000013">
    <property type="protein sequence ID" value="KIL48299.1"/>
    <property type="molecule type" value="Genomic_DNA"/>
</dbReference>
<evidence type="ECO:0000313" key="2">
    <source>
        <dbReference type="Proteomes" id="UP000031938"/>
    </source>
</evidence>
<protein>
    <submittedName>
        <fullName evidence="1">Uncharacterized protein</fullName>
    </submittedName>
</protein>
<proteinExistence type="predicted"/>
<organism evidence="1 2">
    <name type="scientific">Jeotgalibacillus soli</name>
    <dbReference type="NCBI Taxonomy" id="889306"/>
    <lineage>
        <taxon>Bacteria</taxon>
        <taxon>Bacillati</taxon>
        <taxon>Bacillota</taxon>
        <taxon>Bacilli</taxon>
        <taxon>Bacillales</taxon>
        <taxon>Caryophanaceae</taxon>
        <taxon>Jeotgalibacillus</taxon>
    </lineage>
</organism>
<keyword evidence="2" id="KW-1185">Reference proteome</keyword>